<comment type="subcellular location">
    <subcellularLocation>
        <location evidence="1">Nucleus</location>
    </subcellularLocation>
</comment>
<keyword evidence="4 7" id="KW-0863">Zinc-finger</keyword>
<dbReference type="STRING" id="6832.A0A553NNB0"/>
<dbReference type="SMART" id="SM00355">
    <property type="entry name" value="ZnF_C2H2"/>
    <property type="match status" value="9"/>
</dbReference>
<evidence type="ECO:0000313" key="10">
    <source>
        <dbReference type="Proteomes" id="UP000318571"/>
    </source>
</evidence>
<dbReference type="OrthoDB" id="6077919at2759"/>
<feature type="domain" description="C2H2-type" evidence="8">
    <location>
        <begin position="190"/>
        <end position="217"/>
    </location>
</feature>
<dbReference type="PANTHER" id="PTHR24406">
    <property type="entry name" value="TRANSCRIPTIONAL REPRESSOR CTCFL-RELATED"/>
    <property type="match status" value="1"/>
</dbReference>
<proteinExistence type="predicted"/>
<feature type="domain" description="C2H2-type" evidence="8">
    <location>
        <begin position="104"/>
        <end position="131"/>
    </location>
</feature>
<keyword evidence="5" id="KW-0862">Zinc</keyword>
<dbReference type="GO" id="GO:0005634">
    <property type="term" value="C:nucleus"/>
    <property type="evidence" value="ECO:0007669"/>
    <property type="project" value="UniProtKB-SubCell"/>
</dbReference>
<feature type="domain" description="C2H2-type" evidence="8">
    <location>
        <begin position="218"/>
        <end position="245"/>
    </location>
</feature>
<keyword evidence="6" id="KW-0539">Nucleus</keyword>
<dbReference type="Pfam" id="PF00096">
    <property type="entry name" value="zf-C2H2"/>
    <property type="match status" value="7"/>
</dbReference>
<evidence type="ECO:0000256" key="1">
    <source>
        <dbReference type="ARBA" id="ARBA00004123"/>
    </source>
</evidence>
<evidence type="ECO:0000256" key="5">
    <source>
        <dbReference type="ARBA" id="ARBA00022833"/>
    </source>
</evidence>
<feature type="domain" description="C2H2-type" evidence="8">
    <location>
        <begin position="163"/>
        <end position="190"/>
    </location>
</feature>
<evidence type="ECO:0000256" key="4">
    <source>
        <dbReference type="ARBA" id="ARBA00022771"/>
    </source>
</evidence>
<evidence type="ECO:0000256" key="3">
    <source>
        <dbReference type="ARBA" id="ARBA00022737"/>
    </source>
</evidence>
<keyword evidence="3" id="KW-0677">Repeat</keyword>
<dbReference type="SUPFAM" id="SSF57667">
    <property type="entry name" value="beta-beta-alpha zinc fingers"/>
    <property type="match status" value="4"/>
</dbReference>
<reference evidence="9 10" key="1">
    <citation type="journal article" date="2018" name="Nat. Ecol. Evol.">
        <title>Genomic signatures of mitonuclear coevolution across populations of Tigriopus californicus.</title>
        <authorList>
            <person name="Barreto F.S."/>
            <person name="Watson E.T."/>
            <person name="Lima T.G."/>
            <person name="Willett C.S."/>
            <person name="Edmands S."/>
            <person name="Li W."/>
            <person name="Burton R.S."/>
        </authorList>
    </citation>
    <scope>NUCLEOTIDE SEQUENCE [LARGE SCALE GENOMIC DNA]</scope>
    <source>
        <strain evidence="9 10">San Diego</strain>
    </source>
</reference>
<dbReference type="Proteomes" id="UP000318571">
    <property type="component" value="Chromosome 4"/>
</dbReference>
<dbReference type="InterPro" id="IPR013087">
    <property type="entry name" value="Znf_C2H2_type"/>
</dbReference>
<evidence type="ECO:0000259" key="8">
    <source>
        <dbReference type="PROSITE" id="PS50157"/>
    </source>
</evidence>
<sequence>MSIPCGYCDLTFRDESSMIHHIEQVHDAEAHAQASSPLFYACEPCQGLRFATESDLQAHISRIHSASAHCPLPFSCSTCQATFPTQHSLLSHQSLFHPPPSTPWPCPDCPKSFRYKTRLVQHALVHIDKSQRSRNYDCSLCEKSFFRSADLWAHKKIHSGSRYTCDLCGKSLSSSGSLHNHRLMHKGKRFHCSICGLEFVYKQKFDNHRLQHEGKKPFECDECHMGFVHKQSWLAHLRIHGGDRLQCELCKKLFSDQSYLNKHMKWHKQVQERRQGDLTQI</sequence>
<comment type="caution">
    <text evidence="9">The sequence shown here is derived from an EMBL/GenBank/DDBJ whole genome shotgun (WGS) entry which is preliminary data.</text>
</comment>
<dbReference type="InterPro" id="IPR036236">
    <property type="entry name" value="Znf_C2H2_sf"/>
</dbReference>
<dbReference type="GO" id="GO:0008270">
    <property type="term" value="F:zinc ion binding"/>
    <property type="evidence" value="ECO:0007669"/>
    <property type="project" value="UniProtKB-KW"/>
</dbReference>
<feature type="domain" description="C2H2-type" evidence="8">
    <location>
        <begin position="3"/>
        <end position="31"/>
    </location>
</feature>
<feature type="domain" description="C2H2-type" evidence="8">
    <location>
        <begin position="136"/>
        <end position="163"/>
    </location>
</feature>
<name>A0A553NNB0_TIGCA</name>
<accession>A0A553NNB0</accession>
<protein>
    <recommendedName>
        <fullName evidence="8">C2H2-type domain-containing protein</fullName>
    </recommendedName>
</protein>
<keyword evidence="2" id="KW-0479">Metal-binding</keyword>
<feature type="domain" description="C2H2-type" evidence="8">
    <location>
        <begin position="245"/>
        <end position="272"/>
    </location>
</feature>
<dbReference type="InterPro" id="IPR050888">
    <property type="entry name" value="ZnF_C2H2-type_TF"/>
</dbReference>
<evidence type="ECO:0000313" key="9">
    <source>
        <dbReference type="EMBL" id="TRY66928.1"/>
    </source>
</evidence>
<organism evidence="9 10">
    <name type="scientific">Tigriopus californicus</name>
    <name type="common">Marine copepod</name>
    <dbReference type="NCBI Taxonomy" id="6832"/>
    <lineage>
        <taxon>Eukaryota</taxon>
        <taxon>Metazoa</taxon>
        <taxon>Ecdysozoa</taxon>
        <taxon>Arthropoda</taxon>
        <taxon>Crustacea</taxon>
        <taxon>Multicrustacea</taxon>
        <taxon>Hexanauplia</taxon>
        <taxon>Copepoda</taxon>
        <taxon>Harpacticoida</taxon>
        <taxon>Harpacticidae</taxon>
        <taxon>Tigriopus</taxon>
    </lineage>
</organism>
<evidence type="ECO:0000256" key="7">
    <source>
        <dbReference type="PROSITE-ProRule" id="PRU00042"/>
    </source>
</evidence>
<evidence type="ECO:0000256" key="6">
    <source>
        <dbReference type="ARBA" id="ARBA00023242"/>
    </source>
</evidence>
<feature type="domain" description="C2H2-type" evidence="8">
    <location>
        <begin position="74"/>
        <end position="102"/>
    </location>
</feature>
<gene>
    <name evidence="9" type="ORF">TCAL_08036</name>
</gene>
<keyword evidence="10" id="KW-1185">Reference proteome</keyword>
<dbReference type="FunFam" id="3.30.160.60:FF:000446">
    <property type="entry name" value="Zinc finger protein"/>
    <property type="match status" value="1"/>
</dbReference>
<dbReference type="AlphaFoldDB" id="A0A553NNB0"/>
<dbReference type="EMBL" id="VCGU01000011">
    <property type="protein sequence ID" value="TRY66928.1"/>
    <property type="molecule type" value="Genomic_DNA"/>
</dbReference>
<dbReference type="Gene3D" id="3.30.160.60">
    <property type="entry name" value="Classic Zinc Finger"/>
    <property type="match status" value="6"/>
</dbReference>
<evidence type="ECO:0000256" key="2">
    <source>
        <dbReference type="ARBA" id="ARBA00022723"/>
    </source>
</evidence>
<dbReference type="PROSITE" id="PS50157">
    <property type="entry name" value="ZINC_FINGER_C2H2_2"/>
    <property type="match status" value="8"/>
</dbReference>
<dbReference type="FunFam" id="3.30.160.60:FF:000100">
    <property type="entry name" value="Zinc finger 45-like"/>
    <property type="match status" value="1"/>
</dbReference>
<dbReference type="OMA" id="ECDECHM"/>
<dbReference type="PROSITE" id="PS00028">
    <property type="entry name" value="ZINC_FINGER_C2H2_1"/>
    <property type="match status" value="8"/>
</dbReference>